<keyword evidence="1 6" id="KW-0963">Cytoplasm</keyword>
<evidence type="ECO:0000256" key="1">
    <source>
        <dbReference type="ARBA" id="ARBA00022490"/>
    </source>
</evidence>
<evidence type="ECO:0000256" key="3">
    <source>
        <dbReference type="ARBA" id="ARBA00022603"/>
    </source>
</evidence>
<keyword evidence="2 6" id="KW-0698">rRNA processing</keyword>
<evidence type="ECO:0000313" key="7">
    <source>
        <dbReference type="EMBL" id="KAB1645859.1"/>
    </source>
</evidence>
<dbReference type="Proteomes" id="UP000479639">
    <property type="component" value="Unassembled WGS sequence"/>
</dbReference>
<dbReference type="EMBL" id="WAJS01000022">
    <property type="protein sequence ID" value="KAB1645859.1"/>
    <property type="molecule type" value="Genomic_DNA"/>
</dbReference>
<dbReference type="Gene3D" id="3.40.50.150">
    <property type="entry name" value="Vaccinia Virus protein VP39"/>
    <property type="match status" value="1"/>
</dbReference>
<dbReference type="NCBIfam" id="TIGR00138">
    <property type="entry name" value="rsmG_gidB"/>
    <property type="match status" value="1"/>
</dbReference>
<evidence type="ECO:0000256" key="6">
    <source>
        <dbReference type="HAMAP-Rule" id="MF_00074"/>
    </source>
</evidence>
<evidence type="ECO:0000256" key="4">
    <source>
        <dbReference type="ARBA" id="ARBA00022679"/>
    </source>
</evidence>
<comment type="caution">
    <text evidence="6">Lacks conserved residue(s) required for the propagation of feature annotation.</text>
</comment>
<proteinExistence type="inferred from homology"/>
<sequence>MTSSECRDLTHQYLDAILEVNKTTNLTRIASQTEAEILHIEDSLAGLPEIEAAPEGLYGDLGSGGGFPGVPLALATGRMTVLIDSVKKKMALVSGVLDELGLSDQISTYDGRIEELALDRPGSFSVLTARALSRLVSLLELASPLLSKGGQLICYKAHVDDEELEEARAVENLVGMRLVSRRELVLSDGETERSILVFEKVGCGKVKLPRRVGMAQKNPLKPRS</sequence>
<keyword evidence="8" id="KW-1185">Reference proteome</keyword>
<dbReference type="PANTHER" id="PTHR31760:SF0">
    <property type="entry name" value="S-ADENOSYL-L-METHIONINE-DEPENDENT METHYLTRANSFERASES SUPERFAMILY PROTEIN"/>
    <property type="match status" value="1"/>
</dbReference>
<feature type="binding site" evidence="6">
    <location>
        <position position="67"/>
    </location>
    <ligand>
        <name>S-adenosyl-L-methionine</name>
        <dbReference type="ChEBI" id="CHEBI:59789"/>
    </ligand>
</feature>
<organism evidence="7 8">
    <name type="scientific">Adlercreutzia muris</name>
    <dbReference type="NCBI Taxonomy" id="1796610"/>
    <lineage>
        <taxon>Bacteria</taxon>
        <taxon>Bacillati</taxon>
        <taxon>Actinomycetota</taxon>
        <taxon>Coriobacteriia</taxon>
        <taxon>Eggerthellales</taxon>
        <taxon>Eggerthellaceae</taxon>
        <taxon>Adlercreutzia</taxon>
    </lineage>
</organism>
<dbReference type="InterPro" id="IPR003682">
    <property type="entry name" value="rRNA_ssu_MeTfrase_G"/>
</dbReference>
<dbReference type="PIRSF" id="PIRSF003078">
    <property type="entry name" value="GidB"/>
    <property type="match status" value="1"/>
</dbReference>
<dbReference type="HAMAP" id="MF_00074">
    <property type="entry name" value="16SrRNA_methyltr_G"/>
    <property type="match status" value="1"/>
</dbReference>
<name>A0A7C8BQJ8_9ACTN</name>
<keyword evidence="4 6" id="KW-0808">Transferase</keyword>
<dbReference type="PANTHER" id="PTHR31760">
    <property type="entry name" value="S-ADENOSYL-L-METHIONINE-DEPENDENT METHYLTRANSFERASES SUPERFAMILY PROTEIN"/>
    <property type="match status" value="1"/>
</dbReference>
<evidence type="ECO:0000256" key="5">
    <source>
        <dbReference type="ARBA" id="ARBA00022691"/>
    </source>
</evidence>
<gene>
    <name evidence="6 7" type="primary">rsmG</name>
    <name evidence="7" type="ORF">F8D48_07810</name>
</gene>
<comment type="caution">
    <text evidence="7">The sequence shown here is derived from an EMBL/GenBank/DDBJ whole genome shotgun (WGS) entry which is preliminary data.</text>
</comment>
<comment type="subcellular location">
    <subcellularLocation>
        <location evidence="6">Cytoplasm</location>
    </subcellularLocation>
</comment>
<dbReference type="Pfam" id="PF02527">
    <property type="entry name" value="GidB"/>
    <property type="match status" value="1"/>
</dbReference>
<evidence type="ECO:0000256" key="2">
    <source>
        <dbReference type="ARBA" id="ARBA00022552"/>
    </source>
</evidence>
<evidence type="ECO:0000313" key="8">
    <source>
        <dbReference type="Proteomes" id="UP000479639"/>
    </source>
</evidence>
<feature type="binding site" evidence="6">
    <location>
        <begin position="113"/>
        <end position="114"/>
    </location>
    <ligand>
        <name>S-adenosyl-L-methionine</name>
        <dbReference type="ChEBI" id="CHEBI:59789"/>
    </ligand>
</feature>
<keyword evidence="3 6" id="KW-0489">Methyltransferase</keyword>
<dbReference type="AlphaFoldDB" id="A0A7C8BQJ8"/>
<dbReference type="GO" id="GO:0070043">
    <property type="term" value="F:rRNA (guanine-N7-)-methyltransferase activity"/>
    <property type="evidence" value="ECO:0007669"/>
    <property type="project" value="UniProtKB-UniRule"/>
</dbReference>
<feature type="binding site" evidence="6">
    <location>
        <position position="130"/>
    </location>
    <ligand>
        <name>S-adenosyl-L-methionine</name>
        <dbReference type="ChEBI" id="CHEBI:59789"/>
    </ligand>
</feature>
<feature type="binding site" evidence="6">
    <location>
        <position position="62"/>
    </location>
    <ligand>
        <name>S-adenosyl-L-methionine</name>
        <dbReference type="ChEBI" id="CHEBI:59789"/>
    </ligand>
</feature>
<reference evidence="7 8" key="1">
    <citation type="submission" date="2019-09" db="EMBL/GenBank/DDBJ databases">
        <title>Whole genome shotgun sequencing (WGS) of Ellagibacter isourolithinifaciens DSM 104140(T) and Adlercreutzia muris DSM 29508(T).</title>
        <authorList>
            <person name="Stoll D.A."/>
            <person name="Danylec N."/>
            <person name="Huch M."/>
        </authorList>
    </citation>
    <scope>NUCLEOTIDE SEQUENCE [LARGE SCALE GENOMIC DNA]</scope>
    <source>
        <strain evidence="7 8">DSM 29508</strain>
    </source>
</reference>
<comment type="similarity">
    <text evidence="6">Belongs to the methyltransferase superfamily. RNA methyltransferase RsmG family.</text>
</comment>
<dbReference type="EC" id="2.1.1.-" evidence="6"/>
<dbReference type="GO" id="GO:0005829">
    <property type="term" value="C:cytosol"/>
    <property type="evidence" value="ECO:0007669"/>
    <property type="project" value="TreeGrafter"/>
</dbReference>
<comment type="function">
    <text evidence="6">Specifically methylates the N7 position of a guanine in 16S rRNA.</text>
</comment>
<keyword evidence="5 6" id="KW-0949">S-adenosyl-L-methionine</keyword>
<dbReference type="InterPro" id="IPR029063">
    <property type="entry name" value="SAM-dependent_MTases_sf"/>
</dbReference>
<dbReference type="SUPFAM" id="SSF53335">
    <property type="entry name" value="S-adenosyl-L-methionine-dependent methyltransferases"/>
    <property type="match status" value="1"/>
</dbReference>
<accession>A0A7C8BQJ8</accession>
<protein>
    <recommendedName>
        <fullName evidence="6">Ribosomal RNA small subunit methyltransferase G</fullName>
        <ecNumber evidence="6">2.1.1.-</ecNumber>
    </recommendedName>
    <alternativeName>
        <fullName evidence="6">16S rRNA 7-methylguanosine methyltransferase</fullName>
        <shortName evidence="6">16S rRNA m7G methyltransferase</shortName>
    </alternativeName>
</protein>